<accession>A0ABU3R7Q9</accession>
<dbReference type="CDD" id="cd02440">
    <property type="entry name" value="AdoMet_MTases"/>
    <property type="match status" value="1"/>
</dbReference>
<protein>
    <submittedName>
        <fullName evidence="1">Class I SAM-dependent methyltransferase</fullName>
        <ecNumber evidence="1">2.1.1.-</ecNumber>
    </submittedName>
</protein>
<dbReference type="PANTHER" id="PTHR43861:SF6">
    <property type="entry name" value="METHYLTRANSFERASE TYPE 11"/>
    <property type="match status" value="1"/>
</dbReference>
<dbReference type="Proteomes" id="UP001260980">
    <property type="component" value="Unassembled WGS sequence"/>
</dbReference>
<dbReference type="EC" id="2.1.1.-" evidence="1"/>
<reference evidence="1 2" key="1">
    <citation type="submission" date="2023-10" db="EMBL/GenBank/DDBJ databases">
        <title>Paenibacillus strain PFR10 Genome sequencing and assembly.</title>
        <authorList>
            <person name="Kim I."/>
        </authorList>
    </citation>
    <scope>NUCLEOTIDE SEQUENCE [LARGE SCALE GENOMIC DNA]</scope>
    <source>
        <strain evidence="1 2">PFR10</strain>
    </source>
</reference>
<evidence type="ECO:0000313" key="2">
    <source>
        <dbReference type="Proteomes" id="UP001260980"/>
    </source>
</evidence>
<dbReference type="Pfam" id="PF13489">
    <property type="entry name" value="Methyltransf_23"/>
    <property type="match status" value="1"/>
</dbReference>
<keyword evidence="2" id="KW-1185">Reference proteome</keyword>
<comment type="caution">
    <text evidence="1">The sequence shown here is derived from an EMBL/GenBank/DDBJ whole genome shotgun (WGS) entry which is preliminary data.</text>
</comment>
<proteinExistence type="predicted"/>
<dbReference type="GO" id="GO:0008168">
    <property type="term" value="F:methyltransferase activity"/>
    <property type="evidence" value="ECO:0007669"/>
    <property type="project" value="UniProtKB-KW"/>
</dbReference>
<keyword evidence="1" id="KW-0808">Transferase</keyword>
<dbReference type="SUPFAM" id="SSF53335">
    <property type="entry name" value="S-adenosyl-L-methionine-dependent methyltransferases"/>
    <property type="match status" value="1"/>
</dbReference>
<name>A0ABU3R7Q9_9BACL</name>
<dbReference type="GO" id="GO:0032259">
    <property type="term" value="P:methylation"/>
    <property type="evidence" value="ECO:0007669"/>
    <property type="project" value="UniProtKB-KW"/>
</dbReference>
<dbReference type="PANTHER" id="PTHR43861">
    <property type="entry name" value="TRANS-ACONITATE 2-METHYLTRANSFERASE-RELATED"/>
    <property type="match status" value="1"/>
</dbReference>
<sequence>MQPCPLCQANESIIFHTYEKFTLVMCESCQLIYQLQVDKVVPEQLIKDIYDRTWVAMRDIYATNTFKEHASFSVLLLDMFFNKKGKLLEVGSGTGEFLWLARETGWQVQGLEPSADACEYAKERYGLELRNEIWDSSLFEKEEKFDAIVFWHVLEHIPSPISFMKQVHSLLAPGGRVLFSVPNQHSLTNVLQGASSPLFIEEDHLIHYAKKHIEQLTALGGFEIISLFSREEPTRLEYDLRIHPVAIPGMSEKDKTRMMVGLQSNWHGHEIFCVAGVHHE</sequence>
<dbReference type="EMBL" id="JAWCUD010000001">
    <property type="protein sequence ID" value="MDU0200303.1"/>
    <property type="molecule type" value="Genomic_DNA"/>
</dbReference>
<gene>
    <name evidence="1" type="ORF">RQP52_04325</name>
</gene>
<evidence type="ECO:0000313" key="1">
    <source>
        <dbReference type="EMBL" id="MDU0200303.1"/>
    </source>
</evidence>
<keyword evidence="1" id="KW-0489">Methyltransferase</keyword>
<dbReference type="InterPro" id="IPR029063">
    <property type="entry name" value="SAM-dependent_MTases_sf"/>
</dbReference>
<dbReference type="Gene3D" id="3.40.50.150">
    <property type="entry name" value="Vaccinia Virus protein VP39"/>
    <property type="match status" value="1"/>
</dbReference>
<organism evidence="1 2">
    <name type="scientific">Paenibacillus violae</name>
    <dbReference type="NCBI Taxonomy" id="3077234"/>
    <lineage>
        <taxon>Bacteria</taxon>
        <taxon>Bacillati</taxon>
        <taxon>Bacillota</taxon>
        <taxon>Bacilli</taxon>
        <taxon>Bacillales</taxon>
        <taxon>Paenibacillaceae</taxon>
        <taxon>Paenibacillus</taxon>
    </lineage>
</organism>